<dbReference type="EnsemblPlants" id="PNT61089">
    <property type="protein sequence ID" value="PNT61089"/>
    <property type="gene ID" value="BRADI_5g10220v3"/>
</dbReference>
<dbReference type="EnsemblPlants" id="PNT61090">
    <property type="protein sequence ID" value="PNT61090"/>
    <property type="gene ID" value="BRADI_5g10220v3"/>
</dbReference>
<organism evidence="4">
    <name type="scientific">Brachypodium distachyon</name>
    <name type="common">Purple false brome</name>
    <name type="synonym">Trachynia distachya</name>
    <dbReference type="NCBI Taxonomy" id="15368"/>
    <lineage>
        <taxon>Eukaryota</taxon>
        <taxon>Viridiplantae</taxon>
        <taxon>Streptophyta</taxon>
        <taxon>Embryophyta</taxon>
        <taxon>Tracheophyta</taxon>
        <taxon>Spermatophyta</taxon>
        <taxon>Magnoliopsida</taxon>
        <taxon>Liliopsida</taxon>
        <taxon>Poales</taxon>
        <taxon>Poaceae</taxon>
        <taxon>BOP clade</taxon>
        <taxon>Pooideae</taxon>
        <taxon>Stipodae</taxon>
        <taxon>Brachypodieae</taxon>
        <taxon>Brachypodium</taxon>
    </lineage>
</organism>
<dbReference type="Proteomes" id="UP000008810">
    <property type="component" value="Chromosome 5"/>
</dbReference>
<dbReference type="EMBL" id="CM000884">
    <property type="protein sequence ID" value="PNT61089.1"/>
    <property type="molecule type" value="Genomic_DNA"/>
</dbReference>
<gene>
    <name evidence="4" type="primary">LOC100829447</name>
    <name evidence="3" type="ORF">BRADI_5g10220v3</name>
</gene>
<dbReference type="EMBL" id="CM000884">
    <property type="protein sequence ID" value="PNT61090.1"/>
    <property type="molecule type" value="Genomic_DNA"/>
</dbReference>
<evidence type="ECO:0000256" key="1">
    <source>
        <dbReference type="SAM" id="MobiDB-lite"/>
    </source>
</evidence>
<dbReference type="OMA" id="GNDGWPL"/>
<dbReference type="InterPro" id="IPR043017">
    <property type="entry name" value="WIYLD_dom_sf"/>
</dbReference>
<reference evidence="4" key="3">
    <citation type="submission" date="2018-08" db="UniProtKB">
        <authorList>
            <consortium name="EnsemblPlants"/>
        </authorList>
    </citation>
    <scope>IDENTIFICATION</scope>
    <source>
        <strain evidence="4">cv. Bd21</strain>
    </source>
</reference>
<evidence type="ECO:0000313" key="5">
    <source>
        <dbReference type="Proteomes" id="UP000008810"/>
    </source>
</evidence>
<dbReference type="Pfam" id="PF10440">
    <property type="entry name" value="WIYLD"/>
    <property type="match status" value="1"/>
</dbReference>
<dbReference type="OrthoDB" id="1898570at2759"/>
<dbReference type="ExpressionAtlas" id="I1IXS9">
    <property type="expression patterns" value="baseline"/>
</dbReference>
<dbReference type="Gramene" id="PNT61089">
    <property type="protein sequence ID" value="PNT61089"/>
    <property type="gene ID" value="BRADI_5g10220v3"/>
</dbReference>
<reference evidence="3 4" key="1">
    <citation type="journal article" date="2010" name="Nature">
        <title>Genome sequencing and analysis of the model grass Brachypodium distachyon.</title>
        <authorList>
            <consortium name="International Brachypodium Initiative"/>
        </authorList>
    </citation>
    <scope>NUCLEOTIDE SEQUENCE [LARGE SCALE GENOMIC DNA]</scope>
    <source>
        <strain evidence="3">Bd21</strain>
        <strain evidence="4">cv. Bd21</strain>
    </source>
</reference>
<dbReference type="Gramene" id="PNT61090">
    <property type="protein sequence ID" value="PNT61090"/>
    <property type="gene ID" value="BRADI_5g10220v3"/>
</dbReference>
<feature type="region of interest" description="Disordered" evidence="1">
    <location>
        <begin position="65"/>
        <end position="90"/>
    </location>
</feature>
<dbReference type="PANTHER" id="PTHR34271">
    <property type="entry name" value="NUCLEOLAR HISTONE METHYLTRANSFERASE-RELATED PROTEIN"/>
    <property type="match status" value="1"/>
</dbReference>
<protein>
    <recommendedName>
        <fullName evidence="2">WIYLD domain-containing protein</fullName>
    </recommendedName>
</protein>
<keyword evidence="5" id="KW-1185">Reference proteome</keyword>
<dbReference type="Gene3D" id="1.10.8.850">
    <property type="entry name" value="Histone-lysine N methyltransferase , C-terminal domain-like"/>
    <property type="match status" value="1"/>
</dbReference>
<dbReference type="HOGENOM" id="CLU_2052876_0_0_1"/>
<dbReference type="InterPro" id="IPR018848">
    <property type="entry name" value="WIYLD_domain"/>
</dbReference>
<dbReference type="PANTHER" id="PTHR34271:SF1">
    <property type="entry name" value="NUCLEOLAR HISTONE METHYLTRANSFERASE-RELATED PROTEIN"/>
    <property type="match status" value="1"/>
</dbReference>
<accession>I1IXS9</accession>
<sequence length="120" mass="13779">MSRRRSRVGRMDAAIDHFTPMGYKETQVRSVVNSLLKVYGNDGWPLLEGDCYEVVQQELFKQEEEEEKLQLQEQKQQPVEDVEEEGGSSSELTLYSPIFFLSPVCLTVNKKQQCHSEGAH</sequence>
<dbReference type="eggNOG" id="ENOG502R4FA">
    <property type="taxonomic scope" value="Eukaryota"/>
</dbReference>
<evidence type="ECO:0000259" key="2">
    <source>
        <dbReference type="Pfam" id="PF10440"/>
    </source>
</evidence>
<proteinExistence type="predicted"/>
<evidence type="ECO:0000313" key="4">
    <source>
        <dbReference type="EnsemblPlants" id="PNT61090"/>
    </source>
</evidence>
<reference evidence="3" key="2">
    <citation type="submission" date="2017-06" db="EMBL/GenBank/DDBJ databases">
        <title>WGS assembly of Brachypodium distachyon.</title>
        <authorList>
            <consortium name="The International Brachypodium Initiative"/>
            <person name="Lucas S."/>
            <person name="Harmon-Smith M."/>
            <person name="Lail K."/>
            <person name="Tice H."/>
            <person name="Grimwood J."/>
            <person name="Bruce D."/>
            <person name="Barry K."/>
            <person name="Shu S."/>
            <person name="Lindquist E."/>
            <person name="Wang M."/>
            <person name="Pitluck S."/>
            <person name="Vogel J.P."/>
            <person name="Garvin D.F."/>
            <person name="Mockler T.C."/>
            <person name="Schmutz J."/>
            <person name="Rokhsar D."/>
            <person name="Bevan M.W."/>
        </authorList>
    </citation>
    <scope>NUCLEOTIDE SEQUENCE</scope>
    <source>
        <strain evidence="3">Bd21</strain>
    </source>
</reference>
<feature type="domain" description="WIYLD" evidence="2">
    <location>
        <begin position="6"/>
        <end position="65"/>
    </location>
</feature>
<evidence type="ECO:0000313" key="3">
    <source>
        <dbReference type="EMBL" id="PNT61089.1"/>
    </source>
</evidence>
<name>I1IXS9_BRADI</name>
<dbReference type="AlphaFoldDB" id="I1IXS9"/>